<evidence type="ECO:0000259" key="1">
    <source>
        <dbReference type="Pfam" id="PF22294"/>
    </source>
</evidence>
<reference evidence="2" key="1">
    <citation type="submission" date="2024-07" db="EMBL/GenBank/DDBJ databases">
        <authorList>
            <person name="Pedron J."/>
        </authorList>
    </citation>
    <scope>NUCLEOTIDE SEQUENCE</scope>
    <source>
        <strain evidence="2">A003-S1-M15</strain>
    </source>
</reference>
<dbReference type="GeneID" id="302582247"/>
<accession>A0AB39IGK0</accession>
<gene>
    <name evidence="2" type="ORF">LF929_011215</name>
</gene>
<evidence type="ECO:0000313" key="2">
    <source>
        <dbReference type="EMBL" id="XDL22877.1"/>
    </source>
</evidence>
<dbReference type="AlphaFoldDB" id="A0AB39IGK0"/>
<protein>
    <recommendedName>
        <fullName evidence="1">DUF6966 domain-containing protein</fullName>
    </recommendedName>
</protein>
<sequence>MNKDRLLVIQSKLKRMALLLNVGGYPDWANGLAELSDRLLFSPEEVRTELLGLYGGMGSLNDLLLYKNGALLFDENKEFDSLRTEVFDLASYS</sequence>
<organism evidence="2">
    <name type="scientific">Dickeya oryzae</name>
    <dbReference type="NCBI Taxonomy" id="1240404"/>
    <lineage>
        <taxon>Bacteria</taxon>
        <taxon>Pseudomonadati</taxon>
        <taxon>Pseudomonadota</taxon>
        <taxon>Gammaproteobacteria</taxon>
        <taxon>Enterobacterales</taxon>
        <taxon>Pectobacteriaceae</taxon>
        <taxon>Dickeya</taxon>
    </lineage>
</organism>
<dbReference type="Pfam" id="PF22294">
    <property type="entry name" value="DUF6966"/>
    <property type="match status" value="1"/>
</dbReference>
<name>A0AB39IGK0_9GAMM</name>
<dbReference type="RefSeq" id="WP_220177733.1">
    <property type="nucleotide sequence ID" value="NZ_CP162670.1"/>
</dbReference>
<dbReference type="EMBL" id="CP162670">
    <property type="protein sequence ID" value="XDL22877.1"/>
    <property type="molecule type" value="Genomic_DNA"/>
</dbReference>
<proteinExistence type="predicted"/>
<dbReference type="InterPro" id="IPR054239">
    <property type="entry name" value="DUF6966"/>
</dbReference>
<feature type="domain" description="DUF6966" evidence="1">
    <location>
        <begin position="24"/>
        <end position="71"/>
    </location>
</feature>